<dbReference type="Pfam" id="PF18944">
    <property type="entry name" value="DUF5691"/>
    <property type="match status" value="1"/>
</dbReference>
<organism evidence="1">
    <name type="scientific">freshwater metagenome</name>
    <dbReference type="NCBI Taxonomy" id="449393"/>
    <lineage>
        <taxon>unclassified sequences</taxon>
        <taxon>metagenomes</taxon>
        <taxon>ecological metagenomes</taxon>
    </lineage>
</organism>
<protein>
    <submittedName>
        <fullName evidence="1">Unannotated protein</fullName>
    </submittedName>
</protein>
<gene>
    <name evidence="1" type="ORF">UFOPK3376_01475</name>
</gene>
<sequence>MTDIGASAAAEWAALVGTAVLGTDRRPLPPPAAGWESLGRDATSRLPDAAVELLDRAAAVATARRAGIRPGPALTLMPPAPVDPRPVCSDTASLLLGRLLVGEHDVLLPEWFARCRSAGLQIPPHLVPALLLRGRRNPTFDAAARSVIGQRAAWLAEAMPELGIKGIPTAPARALAAPAVQPFVPPAPPPDSGAVVSAIVSTFHDQAATWAAAPQLRTAVAGIDPVWLPALILELNRASFSAVTERARVDLLGLARTRMQMVEAFAEAAPDGAAIRPDDPAGTRVRLAP</sequence>
<dbReference type="AlphaFoldDB" id="A0A6J7EB87"/>
<reference evidence="1" key="1">
    <citation type="submission" date="2020-05" db="EMBL/GenBank/DDBJ databases">
        <authorList>
            <person name="Chiriac C."/>
            <person name="Salcher M."/>
            <person name="Ghai R."/>
            <person name="Kavagutti S V."/>
        </authorList>
    </citation>
    <scope>NUCLEOTIDE SEQUENCE</scope>
</reference>
<dbReference type="EMBL" id="CAFBLP010000033">
    <property type="protein sequence ID" value="CAB4880477.1"/>
    <property type="molecule type" value="Genomic_DNA"/>
</dbReference>
<evidence type="ECO:0000313" key="1">
    <source>
        <dbReference type="EMBL" id="CAB4880477.1"/>
    </source>
</evidence>
<proteinExistence type="predicted"/>
<name>A0A6J7EB87_9ZZZZ</name>
<accession>A0A6J7EB87</accession>
<dbReference type="InterPro" id="IPR043746">
    <property type="entry name" value="DUF5691"/>
</dbReference>